<accession>A0A1G7TTI6</accession>
<keyword evidence="4 7" id="KW-0812">Transmembrane</keyword>
<dbReference type="Proteomes" id="UP000199495">
    <property type="component" value="Unassembled WGS sequence"/>
</dbReference>
<dbReference type="AlphaFoldDB" id="A0A1G7TTI6"/>
<sequence length="128" mass="13280">MNIFYAAAIAAIMGSGVYLLLSRHVVRIIFGVALLSAGTNLLIFVAGRLRSTQPPVIEAGTQVLDPLAANPLPQALILTAIVIGFALVSFAAALAFKAFQTLGTVNTSDMNDAEAMGSPYASKEAKDA</sequence>
<gene>
    <name evidence="8" type="ORF">SAMN04487974_102330</name>
</gene>
<keyword evidence="9" id="KW-1185">Reference proteome</keyword>
<dbReference type="InterPro" id="IPR050601">
    <property type="entry name" value="CPA3_antiporter_subunitC"/>
</dbReference>
<keyword evidence="6 7" id="KW-0472">Membrane</keyword>
<evidence type="ECO:0000313" key="8">
    <source>
        <dbReference type="EMBL" id="SDG38555.1"/>
    </source>
</evidence>
<dbReference type="OrthoDB" id="9799219at2"/>
<dbReference type="EMBL" id="FNCS01000002">
    <property type="protein sequence ID" value="SDG38555.1"/>
    <property type="molecule type" value="Genomic_DNA"/>
</dbReference>
<dbReference type="Pfam" id="PF00420">
    <property type="entry name" value="Oxidored_q2"/>
    <property type="match status" value="1"/>
</dbReference>
<evidence type="ECO:0000256" key="6">
    <source>
        <dbReference type="ARBA" id="ARBA00023136"/>
    </source>
</evidence>
<feature type="transmembrane region" description="Helical" evidence="7">
    <location>
        <begin position="75"/>
        <end position="96"/>
    </location>
</feature>
<comment type="subcellular location">
    <subcellularLocation>
        <location evidence="1">Cell membrane</location>
        <topology evidence="1">Multi-pass membrane protein</topology>
    </subcellularLocation>
</comment>
<comment type="similarity">
    <text evidence="2">Belongs to the CPA3 antiporters (TC 2.A.63) subunit C family.</text>
</comment>
<evidence type="ECO:0000256" key="3">
    <source>
        <dbReference type="ARBA" id="ARBA00022475"/>
    </source>
</evidence>
<dbReference type="RefSeq" id="WP_090593169.1">
    <property type="nucleotide sequence ID" value="NZ_FNCS01000002.1"/>
</dbReference>
<dbReference type="InterPro" id="IPR039428">
    <property type="entry name" value="NUOK/Mnh_C1-like"/>
</dbReference>
<evidence type="ECO:0000256" key="1">
    <source>
        <dbReference type="ARBA" id="ARBA00004651"/>
    </source>
</evidence>
<name>A0A1G7TTI6_9HYPH</name>
<evidence type="ECO:0000313" key="9">
    <source>
        <dbReference type="Proteomes" id="UP000199495"/>
    </source>
</evidence>
<dbReference type="PANTHER" id="PTHR34583">
    <property type="entry name" value="ANTIPORTER SUBUNIT MNHC2-RELATED"/>
    <property type="match status" value="1"/>
</dbReference>
<keyword evidence="5 7" id="KW-1133">Transmembrane helix</keyword>
<evidence type="ECO:0000256" key="7">
    <source>
        <dbReference type="SAM" id="Phobius"/>
    </source>
</evidence>
<reference evidence="8 9" key="1">
    <citation type="submission" date="2016-10" db="EMBL/GenBank/DDBJ databases">
        <authorList>
            <person name="de Groot N.N."/>
        </authorList>
    </citation>
    <scope>NUCLEOTIDE SEQUENCE [LARGE SCALE GENOMIC DNA]</scope>
    <source>
        <strain evidence="8 9">CGMCC 1.10267</strain>
    </source>
</reference>
<keyword evidence="3" id="KW-1003">Cell membrane</keyword>
<evidence type="ECO:0000256" key="2">
    <source>
        <dbReference type="ARBA" id="ARBA00010388"/>
    </source>
</evidence>
<protein>
    <submittedName>
        <fullName evidence="8">Multicomponent Na+:H+ antiporter subunit C</fullName>
    </submittedName>
</protein>
<feature type="transmembrane region" description="Helical" evidence="7">
    <location>
        <begin position="6"/>
        <end position="21"/>
    </location>
</feature>
<dbReference type="GO" id="GO:0005886">
    <property type="term" value="C:plasma membrane"/>
    <property type="evidence" value="ECO:0007669"/>
    <property type="project" value="UniProtKB-SubCell"/>
</dbReference>
<dbReference type="STRING" id="440168.SAMN04487974_102330"/>
<dbReference type="Gene3D" id="1.10.287.3510">
    <property type="match status" value="1"/>
</dbReference>
<proteinExistence type="inferred from homology"/>
<dbReference type="PANTHER" id="PTHR34583:SF2">
    <property type="entry name" value="ANTIPORTER SUBUNIT MNHC2-RELATED"/>
    <property type="match status" value="1"/>
</dbReference>
<evidence type="ECO:0000256" key="4">
    <source>
        <dbReference type="ARBA" id="ARBA00022692"/>
    </source>
</evidence>
<feature type="transmembrane region" description="Helical" evidence="7">
    <location>
        <begin position="28"/>
        <end position="46"/>
    </location>
</feature>
<organism evidence="8 9">
    <name type="scientific">Pelagibacterium luteolum</name>
    <dbReference type="NCBI Taxonomy" id="440168"/>
    <lineage>
        <taxon>Bacteria</taxon>
        <taxon>Pseudomonadati</taxon>
        <taxon>Pseudomonadota</taxon>
        <taxon>Alphaproteobacteria</taxon>
        <taxon>Hyphomicrobiales</taxon>
        <taxon>Devosiaceae</taxon>
        <taxon>Pelagibacterium</taxon>
    </lineage>
</organism>
<evidence type="ECO:0000256" key="5">
    <source>
        <dbReference type="ARBA" id="ARBA00022989"/>
    </source>
</evidence>